<comment type="similarity">
    <text evidence="2">Belongs to the CitM (TC 2.A.11) transporter family.</text>
</comment>
<evidence type="ECO:0000256" key="8">
    <source>
        <dbReference type="SAM" id="Phobius"/>
    </source>
</evidence>
<accession>A0A149TF05</accession>
<evidence type="ECO:0000256" key="4">
    <source>
        <dbReference type="ARBA" id="ARBA00022475"/>
    </source>
</evidence>
<dbReference type="PRINTS" id="PR00758">
    <property type="entry name" value="ARSENICPUMP"/>
</dbReference>
<dbReference type="Pfam" id="PF03600">
    <property type="entry name" value="CitMHS"/>
    <property type="match status" value="1"/>
</dbReference>
<evidence type="ECO:0000256" key="1">
    <source>
        <dbReference type="ARBA" id="ARBA00004651"/>
    </source>
</evidence>
<organism evidence="10 11">
    <name type="scientific">Gluconobacter albidus</name>
    <dbReference type="NCBI Taxonomy" id="318683"/>
    <lineage>
        <taxon>Bacteria</taxon>
        <taxon>Pseudomonadati</taxon>
        <taxon>Pseudomonadota</taxon>
        <taxon>Alphaproteobacteria</taxon>
        <taxon>Acetobacterales</taxon>
        <taxon>Acetobacteraceae</taxon>
        <taxon>Gluconobacter</taxon>
    </lineage>
</organism>
<dbReference type="Proteomes" id="UP000075636">
    <property type="component" value="Unassembled WGS sequence"/>
</dbReference>
<dbReference type="GO" id="GO:0015105">
    <property type="term" value="F:arsenite transmembrane transporter activity"/>
    <property type="evidence" value="ECO:0007669"/>
    <property type="project" value="InterPro"/>
</dbReference>
<evidence type="ECO:0000256" key="3">
    <source>
        <dbReference type="ARBA" id="ARBA00022448"/>
    </source>
</evidence>
<keyword evidence="6 8" id="KW-1133">Transmembrane helix</keyword>
<dbReference type="STRING" id="318683.A0U94_09510"/>
<feature type="transmembrane region" description="Helical" evidence="8">
    <location>
        <begin position="134"/>
        <end position="153"/>
    </location>
</feature>
<reference evidence="10 11" key="1">
    <citation type="submission" date="2015-06" db="EMBL/GenBank/DDBJ databases">
        <title>Improved classification and identification of acetic acid bacteria using matrix-assisted laser desorption/ionization time-of-flight mass spectrometry; Gluconobacter nephelii and Gluconobacter uchimurae are later heterotypic synonyms of Gluconobacter japonicus and Gluconobacter oxydans, respectively.</title>
        <authorList>
            <person name="Li L."/>
            <person name="Cleenwerck I."/>
            <person name="De Vuyst L."/>
            <person name="Vandamme P."/>
        </authorList>
    </citation>
    <scope>NUCLEOTIDE SEQUENCE [LARGE SCALE GENOMIC DNA]</scope>
    <source>
        <strain evidence="10 11">LMG 1768</strain>
    </source>
</reference>
<evidence type="ECO:0000256" key="6">
    <source>
        <dbReference type="ARBA" id="ARBA00022989"/>
    </source>
</evidence>
<dbReference type="InterPro" id="IPR000802">
    <property type="entry name" value="Arsenical_pump_ArsB"/>
</dbReference>
<evidence type="ECO:0000256" key="2">
    <source>
        <dbReference type="ARBA" id="ARBA00009843"/>
    </source>
</evidence>
<comment type="subcellular location">
    <subcellularLocation>
        <location evidence="1">Cell membrane</location>
        <topology evidence="1">Multi-pass membrane protein</topology>
    </subcellularLocation>
</comment>
<comment type="caution">
    <text evidence="10">The sequence shown here is derived from an EMBL/GenBank/DDBJ whole genome shotgun (WGS) entry which is preliminary data.</text>
</comment>
<keyword evidence="3" id="KW-0813">Transport</keyword>
<gene>
    <name evidence="10" type="ORF">AD945_14240</name>
</gene>
<feature type="transmembrane region" description="Helical" evidence="8">
    <location>
        <begin position="348"/>
        <end position="375"/>
    </location>
</feature>
<evidence type="ECO:0000256" key="5">
    <source>
        <dbReference type="ARBA" id="ARBA00022692"/>
    </source>
</evidence>
<keyword evidence="4" id="KW-1003">Cell membrane</keyword>
<feature type="transmembrane region" description="Helical" evidence="8">
    <location>
        <begin position="58"/>
        <end position="80"/>
    </location>
</feature>
<dbReference type="AlphaFoldDB" id="A0A149TF05"/>
<feature type="transmembrane region" description="Helical" evidence="8">
    <location>
        <begin position="30"/>
        <end position="52"/>
    </location>
</feature>
<evidence type="ECO:0000256" key="7">
    <source>
        <dbReference type="ARBA" id="ARBA00023136"/>
    </source>
</evidence>
<dbReference type="InterPro" id="IPR004680">
    <property type="entry name" value="Cit_transptr-like_dom"/>
</dbReference>
<keyword evidence="7 8" id="KW-0472">Membrane</keyword>
<feature type="transmembrane region" description="Helical" evidence="8">
    <location>
        <begin position="387"/>
        <end position="411"/>
    </location>
</feature>
<evidence type="ECO:0000259" key="9">
    <source>
        <dbReference type="Pfam" id="PF03600"/>
    </source>
</evidence>
<name>A0A149TF05_9PROT</name>
<feature type="transmembrane region" description="Helical" evidence="8">
    <location>
        <begin position="228"/>
        <end position="260"/>
    </location>
</feature>
<dbReference type="OrthoDB" id="9774335at2"/>
<evidence type="ECO:0000313" key="10">
    <source>
        <dbReference type="EMBL" id="KXV46154.1"/>
    </source>
</evidence>
<dbReference type="GO" id="GO:0005886">
    <property type="term" value="C:plasma membrane"/>
    <property type="evidence" value="ECO:0007669"/>
    <property type="project" value="UniProtKB-SubCell"/>
</dbReference>
<dbReference type="PANTHER" id="PTHR43302:SF5">
    <property type="entry name" value="TRANSPORTER ARSB-RELATED"/>
    <property type="match status" value="1"/>
</dbReference>
<feature type="domain" description="Citrate transporter-like" evidence="9">
    <location>
        <begin position="24"/>
        <end position="342"/>
    </location>
</feature>
<dbReference type="EMBL" id="LHZR01000113">
    <property type="protein sequence ID" value="KXV46154.1"/>
    <property type="molecule type" value="Genomic_DNA"/>
</dbReference>
<proteinExistence type="inferred from homology"/>
<protein>
    <submittedName>
        <fullName evidence="10">Transporter</fullName>
    </submittedName>
</protein>
<feature type="transmembrane region" description="Helical" evidence="8">
    <location>
        <begin position="272"/>
        <end position="290"/>
    </location>
</feature>
<evidence type="ECO:0000313" key="11">
    <source>
        <dbReference type="Proteomes" id="UP000075636"/>
    </source>
</evidence>
<sequence>MNITLFIFLMVYLAMGLGKLPGFKVDRTGAAMIGAMAMMAVGSIGAKAAWVAVDYRTIGMLFGLMVVSGAFAESGFYEWAARKVATLSVGPIALLAVFVAVSGCLSALLTNDVVVVAMTPLLVSVTLARGLNPVPFLLAFCFAANTGSAGTLIGSPQNMIAAQELGISFTGFLSVAGIPALLSLPIVWGIVAWMYRGKWTLEHAGVSKESTGTKTEQTPLNIPETCKAIFITISVIIAFVLDVWPKELVALTAAAILLLNRKISSSDVLRRVDANLLLLISGLFIVNAALSKTGLPQNILHHLHGYGIDLNNPLSLFLTSATLSNIIGNNPTVMLLVPFLNSGENVNAVGAALALGTGFFSNLIIFGSLAGIIVVEQSARCGVKISFATFTRVGAPISAACMLMAAGWIIFLTSHQSY</sequence>
<feature type="transmembrane region" description="Helical" evidence="8">
    <location>
        <begin position="165"/>
        <end position="195"/>
    </location>
</feature>
<keyword evidence="5 8" id="KW-0812">Transmembrane</keyword>
<feature type="transmembrane region" description="Helical" evidence="8">
    <location>
        <begin position="92"/>
        <end position="114"/>
    </location>
</feature>
<dbReference type="PATRIC" id="fig|318683.6.peg.714"/>
<feature type="transmembrane region" description="Helical" evidence="8">
    <location>
        <begin position="6"/>
        <end position="23"/>
    </location>
</feature>
<dbReference type="PANTHER" id="PTHR43302">
    <property type="entry name" value="TRANSPORTER ARSB-RELATED"/>
    <property type="match status" value="1"/>
</dbReference>
<dbReference type="RefSeq" id="WP_062109851.1">
    <property type="nucleotide sequence ID" value="NZ_LHZR01000113.1"/>
</dbReference>